<dbReference type="EMBL" id="JZWS03000001">
    <property type="protein sequence ID" value="MEW9490667.1"/>
    <property type="molecule type" value="Genomic_DNA"/>
</dbReference>
<gene>
    <name evidence="1" type="primary">hemL</name>
    <name evidence="1" type="ORF">TQ35_0000380</name>
</gene>
<evidence type="ECO:0000313" key="2">
    <source>
        <dbReference type="Proteomes" id="UP000053480"/>
    </source>
</evidence>
<accession>A0ACC6TLG3</accession>
<name>A0ACC6TLG3_9CREN</name>
<sequence>MAKRGVTVLSSELWKNALELFPGGVNSPVRAAVKPFPFYTKEGRGAFLITEDGRKLIDFVLGYGPLILGHSPPRVKEKVIEQIEKGWLYGTPSRAEVELARKITSHMHSIEKIRFVNSGTEATMNAIRLARGFTKREKIIKFDGNYHGAHDYVLASAGSAATEFSVPDSDGIPKDVLKTVIVCPYNQLECVEKHLKNEDVAAVIVEPIMGNMGVIPANQSFLEGLRELTRTYNTLLIFDEVITGFRVGLEGAQGYYTVYPDLTTLGKIIGGGFPIGAFGGKREIMENLTPSGKVFNAGTFNANPISMVAGIATIEELEKGKAYEIANKAVKEISEELDKAPLDHVVNSVKSMFQIFFGVKSVENADDARKANKEKYIEFQKALLDRGVFFPPSQFESVFTSSAHTEEVVNETLDKIRKVLSEMR</sequence>
<comment type="caution">
    <text evidence="1">The sequence shown here is derived from an EMBL/GenBank/DDBJ whole genome shotgun (WGS) entry which is preliminary data.</text>
</comment>
<proteinExistence type="predicted"/>
<dbReference type="EC" id="5.4.3.8" evidence="1"/>
<reference evidence="1" key="1">
    <citation type="submission" date="2024-07" db="EMBL/GenBank/DDBJ databases">
        <title>Metagenome and Metagenome-Assembled Genomes of Archaea from a hot spring from the geothermal field of Los Azufres, Mexico.</title>
        <authorList>
            <person name="Marin-Paredes R."/>
            <person name="Martinez-Romero E."/>
            <person name="Servin-Garciduenas L.E."/>
        </authorList>
    </citation>
    <scope>NUCLEOTIDE SEQUENCE</scope>
    <source>
        <strain evidence="1">AZ1-454</strain>
    </source>
</reference>
<evidence type="ECO:0000313" key="1">
    <source>
        <dbReference type="EMBL" id="MEW9490667.1"/>
    </source>
</evidence>
<dbReference type="Proteomes" id="UP000053480">
    <property type="component" value="Unassembled WGS sequence"/>
</dbReference>
<protein>
    <submittedName>
        <fullName evidence="1">Glutamate-1-semialdehyde 2,1-aminomutase</fullName>
        <ecNumber evidence="1">5.4.3.8</ecNumber>
    </submittedName>
</protein>
<keyword evidence="1" id="KW-0413">Isomerase</keyword>
<organism evidence="1 2">
    <name type="scientific">Candidatus Aramenus sulfurataquae</name>
    <dbReference type="NCBI Taxonomy" id="1326980"/>
    <lineage>
        <taxon>Archaea</taxon>
        <taxon>Thermoproteota</taxon>
        <taxon>Thermoprotei</taxon>
        <taxon>Sulfolobales</taxon>
        <taxon>Sulfolobaceae</taxon>
        <taxon>Candidatus Aramenus</taxon>
    </lineage>
</organism>